<dbReference type="InterPro" id="IPR051533">
    <property type="entry name" value="WaaL-like"/>
</dbReference>
<feature type="transmembrane region" description="Helical" evidence="6">
    <location>
        <begin position="270"/>
        <end position="294"/>
    </location>
</feature>
<dbReference type="GO" id="GO:0016874">
    <property type="term" value="F:ligase activity"/>
    <property type="evidence" value="ECO:0007669"/>
    <property type="project" value="UniProtKB-KW"/>
</dbReference>
<comment type="caution">
    <text evidence="8">The sequence shown here is derived from an EMBL/GenBank/DDBJ whole genome shotgun (WGS) entry which is preliminary data.</text>
</comment>
<keyword evidence="3 6" id="KW-1133">Transmembrane helix</keyword>
<dbReference type="AlphaFoldDB" id="A0A2P8GY72"/>
<accession>A0A2P8GY72</accession>
<evidence type="ECO:0000256" key="2">
    <source>
        <dbReference type="ARBA" id="ARBA00022692"/>
    </source>
</evidence>
<dbReference type="Pfam" id="PF04932">
    <property type="entry name" value="Wzy_C"/>
    <property type="match status" value="1"/>
</dbReference>
<dbReference type="Proteomes" id="UP000241203">
    <property type="component" value="Unassembled WGS sequence"/>
</dbReference>
<feature type="transmembrane region" description="Helical" evidence="6">
    <location>
        <begin position="131"/>
        <end position="147"/>
    </location>
</feature>
<protein>
    <submittedName>
        <fullName evidence="8">O-antigen ligase-like membrane protein</fullName>
    </submittedName>
</protein>
<keyword evidence="2 6" id="KW-0812">Transmembrane</keyword>
<dbReference type="InterPro" id="IPR007016">
    <property type="entry name" value="O-antigen_ligase-rel_domated"/>
</dbReference>
<feature type="transmembrane region" description="Helical" evidence="6">
    <location>
        <begin position="50"/>
        <end position="71"/>
    </location>
</feature>
<feature type="domain" description="O-antigen ligase-related" evidence="7">
    <location>
        <begin position="139"/>
        <end position="286"/>
    </location>
</feature>
<evidence type="ECO:0000256" key="5">
    <source>
        <dbReference type="SAM" id="MobiDB-lite"/>
    </source>
</evidence>
<feature type="compositionally biased region" description="Basic and acidic residues" evidence="5">
    <location>
        <begin position="358"/>
        <end position="370"/>
    </location>
</feature>
<sequence length="370" mass="38443">MAGVSLAATMNVEFSLRGLVGLVAAPLTVVAVTASLSHTPDHEVPRARKFILGAIASVVLVNIVVGLRQAIFGLSAEEIRSATEGLSTYSVGDQIRLMGTFQSNQDMGLFLACMAPALLVAGLRASGRAKAGFFVVATLLYVVNFLSLTRTSLIAGVTVGLLALAIWSRGEFVLRVLRNLLVVLAGTAIFVSVLIALGVPRVQAAVDRALTLTNLDADGSFNSRRDATLPIAWNAFTSHPLGAGAGAAGPVSQQFAEVAPLGYLNADNGYLMIGLQMGFLGLAILIWMLLAVVVSLGRRGTALRTAGAAAALALAVAMLTAGYWSLLAPICIVAAVVGVAMSEPREPRSERGGLVSVDRSRTHSRQAIDA</sequence>
<dbReference type="GO" id="GO:0016020">
    <property type="term" value="C:membrane"/>
    <property type="evidence" value="ECO:0007669"/>
    <property type="project" value="UniProtKB-SubCell"/>
</dbReference>
<feature type="region of interest" description="Disordered" evidence="5">
    <location>
        <begin position="346"/>
        <end position="370"/>
    </location>
</feature>
<feature type="transmembrane region" description="Helical" evidence="6">
    <location>
        <begin position="19"/>
        <end position="38"/>
    </location>
</feature>
<gene>
    <name evidence="8" type="ORF">CLV49_2548</name>
</gene>
<organism evidence="8 9">
    <name type="scientific">Labedella gwakjiensis</name>
    <dbReference type="NCBI Taxonomy" id="390269"/>
    <lineage>
        <taxon>Bacteria</taxon>
        <taxon>Bacillati</taxon>
        <taxon>Actinomycetota</taxon>
        <taxon>Actinomycetes</taxon>
        <taxon>Micrococcales</taxon>
        <taxon>Microbacteriaceae</taxon>
        <taxon>Labedella</taxon>
    </lineage>
</organism>
<evidence type="ECO:0000256" key="6">
    <source>
        <dbReference type="SAM" id="Phobius"/>
    </source>
</evidence>
<evidence type="ECO:0000313" key="8">
    <source>
        <dbReference type="EMBL" id="PSL38918.1"/>
    </source>
</evidence>
<evidence type="ECO:0000259" key="7">
    <source>
        <dbReference type="Pfam" id="PF04932"/>
    </source>
</evidence>
<feature type="transmembrane region" description="Helical" evidence="6">
    <location>
        <begin position="107"/>
        <end position="124"/>
    </location>
</feature>
<feature type="transmembrane region" description="Helical" evidence="6">
    <location>
        <begin position="153"/>
        <end position="168"/>
    </location>
</feature>
<evidence type="ECO:0000256" key="1">
    <source>
        <dbReference type="ARBA" id="ARBA00004141"/>
    </source>
</evidence>
<evidence type="ECO:0000256" key="3">
    <source>
        <dbReference type="ARBA" id="ARBA00022989"/>
    </source>
</evidence>
<evidence type="ECO:0000313" key="9">
    <source>
        <dbReference type="Proteomes" id="UP000241203"/>
    </source>
</evidence>
<reference evidence="8 9" key="1">
    <citation type="submission" date="2018-03" db="EMBL/GenBank/DDBJ databases">
        <title>Genomic Encyclopedia of Archaeal and Bacterial Type Strains, Phase II (KMG-II): from individual species to whole genera.</title>
        <authorList>
            <person name="Goeker M."/>
        </authorList>
    </citation>
    <scope>NUCLEOTIDE SEQUENCE [LARGE SCALE GENOMIC DNA]</scope>
    <source>
        <strain evidence="8 9">DSM 21548</strain>
    </source>
</reference>
<dbReference type="EMBL" id="PYAU01000001">
    <property type="protein sequence ID" value="PSL38918.1"/>
    <property type="molecule type" value="Genomic_DNA"/>
</dbReference>
<proteinExistence type="predicted"/>
<keyword evidence="4 6" id="KW-0472">Membrane</keyword>
<keyword evidence="8" id="KW-0436">Ligase</keyword>
<feature type="transmembrane region" description="Helical" evidence="6">
    <location>
        <begin position="301"/>
        <end position="317"/>
    </location>
</feature>
<evidence type="ECO:0000256" key="4">
    <source>
        <dbReference type="ARBA" id="ARBA00023136"/>
    </source>
</evidence>
<comment type="subcellular location">
    <subcellularLocation>
        <location evidence="1">Membrane</location>
        <topology evidence="1">Multi-pass membrane protein</topology>
    </subcellularLocation>
</comment>
<feature type="transmembrane region" description="Helical" evidence="6">
    <location>
        <begin position="180"/>
        <end position="199"/>
    </location>
</feature>
<name>A0A2P8GY72_9MICO</name>
<dbReference type="PANTHER" id="PTHR37422">
    <property type="entry name" value="TEICHURONIC ACID BIOSYNTHESIS PROTEIN TUAE"/>
    <property type="match status" value="1"/>
</dbReference>
<dbReference type="PANTHER" id="PTHR37422:SF23">
    <property type="entry name" value="TEICHURONIC ACID BIOSYNTHESIS PROTEIN TUAE"/>
    <property type="match status" value="1"/>
</dbReference>